<accession>A0A6A4NCH7</accession>
<gene>
    <name evidence="1" type="ORF">Lalb_Chr00c21g0405601</name>
</gene>
<dbReference type="OrthoDB" id="10436658at2759"/>
<sequence>MDFFIMLIYQVYMAENPPFPLISDFDVGVFMDRMESMGYNECDVPDNQLYDPIMEPLIRSALAHLLYIEKKSLEGPNHSKAFHPNLFKLNFMEYLIASKGTVTFCAFRIFEFKPCSASMDKSKLILKVEALIPNPTIRRLLAIFINNLKIDKEEDPIDKIVGSVQSKKKAAKGRDYLYYILMDLYLEEFDPFIIDVLLKSDLKCIWERCLDTAFLGFSDEKRPYNLKDILQLQALLPAWGLTANVRSCIKGGRVIRPWNGKLYLNCEGRLQWVRPESTIV</sequence>
<organism evidence="1 2">
    <name type="scientific">Lupinus albus</name>
    <name type="common">White lupine</name>
    <name type="synonym">Lupinus termis</name>
    <dbReference type="NCBI Taxonomy" id="3870"/>
    <lineage>
        <taxon>Eukaryota</taxon>
        <taxon>Viridiplantae</taxon>
        <taxon>Streptophyta</taxon>
        <taxon>Embryophyta</taxon>
        <taxon>Tracheophyta</taxon>
        <taxon>Spermatophyta</taxon>
        <taxon>Magnoliopsida</taxon>
        <taxon>eudicotyledons</taxon>
        <taxon>Gunneridae</taxon>
        <taxon>Pentapetalae</taxon>
        <taxon>rosids</taxon>
        <taxon>fabids</taxon>
        <taxon>Fabales</taxon>
        <taxon>Fabaceae</taxon>
        <taxon>Papilionoideae</taxon>
        <taxon>50 kb inversion clade</taxon>
        <taxon>genistoids sensu lato</taxon>
        <taxon>core genistoids</taxon>
        <taxon>Genisteae</taxon>
        <taxon>Lupinus</taxon>
    </lineage>
</organism>
<evidence type="ECO:0000313" key="1">
    <source>
        <dbReference type="EMBL" id="KAE9584338.1"/>
    </source>
</evidence>
<evidence type="ECO:0000313" key="2">
    <source>
        <dbReference type="Proteomes" id="UP000447434"/>
    </source>
</evidence>
<proteinExistence type="predicted"/>
<keyword evidence="2" id="KW-1185">Reference proteome</keyword>
<geneLocation type="mitochondrion" evidence="1"/>
<dbReference type="AlphaFoldDB" id="A0A6A4NCH7"/>
<comment type="caution">
    <text evidence="1">The sequence shown here is derived from an EMBL/GenBank/DDBJ whole genome shotgun (WGS) entry which is preliminary data.</text>
</comment>
<reference evidence="2" key="1">
    <citation type="journal article" date="2020" name="Nat. Commun.">
        <title>Genome sequence of the cluster root forming white lupin.</title>
        <authorList>
            <person name="Hufnagel B."/>
            <person name="Marques A."/>
            <person name="Soriano A."/>
            <person name="Marques L."/>
            <person name="Divol F."/>
            <person name="Doumas P."/>
            <person name="Sallet E."/>
            <person name="Mancinotti D."/>
            <person name="Carrere S."/>
            <person name="Marande W."/>
            <person name="Arribat S."/>
            <person name="Keller J."/>
            <person name="Huneau C."/>
            <person name="Blein T."/>
            <person name="Aime D."/>
            <person name="Laguerre M."/>
            <person name="Taylor J."/>
            <person name="Schubert V."/>
            <person name="Nelson M."/>
            <person name="Geu-Flores F."/>
            <person name="Crespi M."/>
            <person name="Gallardo-Guerrero K."/>
            <person name="Delaux P.-M."/>
            <person name="Salse J."/>
            <person name="Berges H."/>
            <person name="Guyot R."/>
            <person name="Gouzy J."/>
            <person name="Peret B."/>
        </authorList>
    </citation>
    <scope>NUCLEOTIDE SEQUENCE [LARGE SCALE GENOMIC DNA]</scope>
    <source>
        <strain evidence="2">cv. Amiga</strain>
    </source>
</reference>
<name>A0A6A4NCH7_LUPAL</name>
<dbReference type="EMBL" id="WOCE01000046">
    <property type="protein sequence ID" value="KAE9584338.1"/>
    <property type="molecule type" value="Genomic_DNA"/>
</dbReference>
<dbReference type="Proteomes" id="UP000447434">
    <property type="component" value="Unassembled WGS sequence"/>
</dbReference>
<protein>
    <submittedName>
        <fullName evidence="1">Uncharacterized protein</fullName>
    </submittedName>
</protein>
<keyword evidence="1" id="KW-0496">Mitochondrion</keyword>